<dbReference type="Pfam" id="PF14326">
    <property type="entry name" value="DUF4384"/>
    <property type="match status" value="1"/>
</dbReference>
<dbReference type="EMBL" id="JAXOJX010000119">
    <property type="protein sequence ID" value="MDZ5461494.1"/>
    <property type="molecule type" value="Genomic_DNA"/>
</dbReference>
<feature type="domain" description="DUF4384" evidence="2">
    <location>
        <begin position="397"/>
        <end position="473"/>
    </location>
</feature>
<organism evidence="3 4">
    <name type="scientific">Azohydromonas lata</name>
    <dbReference type="NCBI Taxonomy" id="45677"/>
    <lineage>
        <taxon>Bacteria</taxon>
        <taxon>Pseudomonadati</taxon>
        <taxon>Pseudomonadota</taxon>
        <taxon>Betaproteobacteria</taxon>
        <taxon>Burkholderiales</taxon>
        <taxon>Sphaerotilaceae</taxon>
        <taxon>Azohydromonas</taxon>
    </lineage>
</organism>
<keyword evidence="1" id="KW-0732">Signal</keyword>
<gene>
    <name evidence="3" type="ORF">SM757_33445</name>
</gene>
<accession>A0ABU5IRH6</accession>
<dbReference type="InterPro" id="IPR025493">
    <property type="entry name" value="DUF4384"/>
</dbReference>
<keyword evidence="4" id="KW-1185">Reference proteome</keyword>
<proteinExistence type="predicted"/>
<reference evidence="3 4" key="1">
    <citation type="submission" date="2023-11" db="EMBL/GenBank/DDBJ databases">
        <title>Draft genome of Azohydromonas lata strain H1 (DSM1123), a polyhydroxyalkanoate producer.</title>
        <authorList>
            <person name="Traversa D."/>
            <person name="D'Addabbo P."/>
            <person name="Pazzani C."/>
            <person name="Manzari C."/>
            <person name="Chiara M."/>
            <person name="Scrascia M."/>
        </authorList>
    </citation>
    <scope>NUCLEOTIDE SEQUENCE [LARGE SCALE GENOMIC DNA]</scope>
    <source>
        <strain evidence="3 4">H1</strain>
    </source>
</reference>
<feature type="chain" id="PRO_5046826405" evidence="1">
    <location>
        <begin position="25"/>
        <end position="521"/>
    </location>
</feature>
<dbReference type="InterPro" id="IPR036365">
    <property type="entry name" value="PGBD-like_sf"/>
</dbReference>
<dbReference type="RefSeq" id="WP_322468642.1">
    <property type="nucleotide sequence ID" value="NZ_JAXOJX010000119.1"/>
</dbReference>
<evidence type="ECO:0000313" key="4">
    <source>
        <dbReference type="Proteomes" id="UP001293718"/>
    </source>
</evidence>
<name>A0ABU5IRH6_9BURK</name>
<evidence type="ECO:0000256" key="1">
    <source>
        <dbReference type="SAM" id="SignalP"/>
    </source>
</evidence>
<sequence>MASPCTATPKHRLGLALAAVAVLAGCSTLDVKQDTITGTQAATIGPELPPFRTITGFSGALRCMDDLLITYGVRDVSMLVEDILDQTKKVNAGTRDMLITAVSDMTRRSRAIRVNAYGKDSANVIGFLASAQRQSVYDVIPQYDIKGSVSQFDENVIRKQKDFGIGFAPFINLGAAGDAASNVMGLDLSVLSTEDMSILPGVTSRNSVVILKHGKGVDGDAAYHKFGVSYSMTLSKAEGQSQALRGLVELAVVELMGKLTKTPYWSCLGANAADSAEIQREVSDWYFAMAGSRVELIAWFQNQLRRRGFYDGPIDGEFNSAIDEAIANYRGELGLEKKSLLDEAFFKAYLAADHNKIKAPDKPATWIATPAPAQAPAQPPAKLGLALEPSAPQGRLARGEAFSLTIKPTQDAHVYCYLQDDKGQVQRFYPNRFARDSLVPAARPLALPGSMRFQLVANERGASETVACFATARDVAQQLPQAVLGTDFETLPGASLEQVRTAFTQASQGALAQESFHVQPK</sequence>
<evidence type="ECO:0000259" key="2">
    <source>
        <dbReference type="Pfam" id="PF14326"/>
    </source>
</evidence>
<dbReference type="SUPFAM" id="SSF47090">
    <property type="entry name" value="PGBD-like"/>
    <property type="match status" value="1"/>
</dbReference>
<comment type="caution">
    <text evidence="3">The sequence shown here is derived from an EMBL/GenBank/DDBJ whole genome shotgun (WGS) entry which is preliminary data.</text>
</comment>
<protein>
    <submittedName>
        <fullName evidence="3">DUF4384 domain-containing protein</fullName>
    </submittedName>
</protein>
<feature type="signal peptide" evidence="1">
    <location>
        <begin position="1"/>
        <end position="24"/>
    </location>
</feature>
<dbReference type="Gene3D" id="3.40.50.10610">
    <property type="entry name" value="ABC-type transport auxiliary lipoprotein component"/>
    <property type="match status" value="1"/>
</dbReference>
<dbReference type="Proteomes" id="UP001293718">
    <property type="component" value="Unassembled WGS sequence"/>
</dbReference>
<evidence type="ECO:0000313" key="3">
    <source>
        <dbReference type="EMBL" id="MDZ5461494.1"/>
    </source>
</evidence>